<name>A0ABP1RNK3_9HEXA</name>
<dbReference type="Proteomes" id="UP001642540">
    <property type="component" value="Unassembled WGS sequence"/>
</dbReference>
<dbReference type="SUPFAM" id="SSF81383">
    <property type="entry name" value="F-box domain"/>
    <property type="match status" value="1"/>
</dbReference>
<organism evidence="4 5">
    <name type="scientific">Orchesella dallaii</name>
    <dbReference type="NCBI Taxonomy" id="48710"/>
    <lineage>
        <taxon>Eukaryota</taxon>
        <taxon>Metazoa</taxon>
        <taxon>Ecdysozoa</taxon>
        <taxon>Arthropoda</taxon>
        <taxon>Hexapoda</taxon>
        <taxon>Collembola</taxon>
        <taxon>Entomobryomorpha</taxon>
        <taxon>Entomobryoidea</taxon>
        <taxon>Orchesellidae</taxon>
        <taxon>Orchesellinae</taxon>
        <taxon>Orchesella</taxon>
    </lineage>
</organism>
<keyword evidence="1" id="KW-0175">Coiled coil</keyword>
<dbReference type="InterPro" id="IPR001810">
    <property type="entry name" value="F-box_dom"/>
</dbReference>
<evidence type="ECO:0000256" key="1">
    <source>
        <dbReference type="SAM" id="Coils"/>
    </source>
</evidence>
<evidence type="ECO:0000259" key="3">
    <source>
        <dbReference type="SMART" id="SM00256"/>
    </source>
</evidence>
<dbReference type="InterPro" id="IPR036047">
    <property type="entry name" value="F-box-like_dom_sf"/>
</dbReference>
<protein>
    <recommendedName>
        <fullName evidence="3">F-box domain-containing protein</fullName>
    </recommendedName>
</protein>
<reference evidence="4 5" key="1">
    <citation type="submission" date="2024-08" db="EMBL/GenBank/DDBJ databases">
        <authorList>
            <person name="Cucini C."/>
            <person name="Frati F."/>
        </authorList>
    </citation>
    <scope>NUCLEOTIDE SEQUENCE [LARGE SCALE GENOMIC DNA]</scope>
</reference>
<evidence type="ECO:0000313" key="4">
    <source>
        <dbReference type="EMBL" id="CAL8131549.1"/>
    </source>
</evidence>
<keyword evidence="2" id="KW-1133">Transmembrane helix</keyword>
<feature type="domain" description="F-box" evidence="3">
    <location>
        <begin position="65"/>
        <end position="104"/>
    </location>
</feature>
<evidence type="ECO:0000256" key="2">
    <source>
        <dbReference type="SAM" id="Phobius"/>
    </source>
</evidence>
<comment type="caution">
    <text evidence="4">The sequence shown here is derived from an EMBL/GenBank/DDBJ whole genome shotgun (WGS) entry which is preliminary data.</text>
</comment>
<proteinExistence type="predicted"/>
<sequence>MKYFALPSSSKEPSNDCSQLASKIDDLQKQLDEQSREIFDLRWELSNLKYSLNPEENGGIQNALLNDVVLRNLVFFLSKKDLRNCRLVCRKWNNAILPRFRKEFSFHFKQQYGWLLIYLLIYAVLLMPRVLIGSSKQ</sequence>
<accession>A0ABP1RNK3</accession>
<dbReference type="SMART" id="SM00256">
    <property type="entry name" value="FBOX"/>
    <property type="match status" value="1"/>
</dbReference>
<dbReference type="EMBL" id="CAXLJM020000088">
    <property type="protein sequence ID" value="CAL8131549.1"/>
    <property type="molecule type" value="Genomic_DNA"/>
</dbReference>
<keyword evidence="5" id="KW-1185">Reference proteome</keyword>
<evidence type="ECO:0000313" key="5">
    <source>
        <dbReference type="Proteomes" id="UP001642540"/>
    </source>
</evidence>
<gene>
    <name evidence="4" type="ORF">ODALV1_LOCUS24228</name>
</gene>
<keyword evidence="2" id="KW-0472">Membrane</keyword>
<keyword evidence="2" id="KW-0812">Transmembrane</keyword>
<feature type="coiled-coil region" evidence="1">
    <location>
        <begin position="17"/>
        <end position="44"/>
    </location>
</feature>
<dbReference type="Pfam" id="PF00646">
    <property type="entry name" value="F-box"/>
    <property type="match status" value="1"/>
</dbReference>
<feature type="transmembrane region" description="Helical" evidence="2">
    <location>
        <begin position="112"/>
        <end position="132"/>
    </location>
</feature>